<evidence type="ECO:0000313" key="1">
    <source>
        <dbReference type="EMBL" id="MDN4492851.1"/>
    </source>
</evidence>
<accession>A0ABT8GPL0</accession>
<dbReference type="RefSeq" id="WP_301137070.1">
    <property type="nucleotide sequence ID" value="NZ_JAUHTQ010000003.1"/>
</dbReference>
<evidence type="ECO:0000313" key="2">
    <source>
        <dbReference type="Proteomes" id="UP001172743"/>
    </source>
</evidence>
<sequence>MFRDSGDNTNVNGCLTVQGLVNKLFNEVMSRANSIASKIAPLSNSGYVSLIVMSS</sequence>
<dbReference type="EMBL" id="JAUHTQ010000003">
    <property type="protein sequence ID" value="MDN4492851.1"/>
    <property type="molecule type" value="Genomic_DNA"/>
</dbReference>
<gene>
    <name evidence="1" type="ORF">QYB95_04805</name>
</gene>
<reference evidence="1" key="1">
    <citation type="submission" date="2023-07" db="EMBL/GenBank/DDBJ databases">
        <title>Ureibacillus sp. isolated from freshwater well.</title>
        <authorList>
            <person name="Kirdat K."/>
            <person name="Bhatt A."/>
            <person name="Teware R."/>
            <person name="Bhavsar Y."/>
            <person name="Yadav A."/>
        </authorList>
    </citation>
    <scope>NUCLEOTIDE SEQUENCE</scope>
    <source>
        <strain evidence="1">BA0131</strain>
    </source>
</reference>
<protein>
    <submittedName>
        <fullName evidence="1">Uncharacterized protein</fullName>
    </submittedName>
</protein>
<dbReference type="Proteomes" id="UP001172743">
    <property type="component" value="Unassembled WGS sequence"/>
</dbReference>
<comment type="caution">
    <text evidence="1">The sequence shown here is derived from an EMBL/GenBank/DDBJ whole genome shotgun (WGS) entry which is preliminary data.</text>
</comment>
<proteinExistence type="predicted"/>
<organism evidence="1 2">
    <name type="scientific">Ureibacillus aquaedulcis</name>
    <dbReference type="NCBI Taxonomy" id="3058421"/>
    <lineage>
        <taxon>Bacteria</taxon>
        <taxon>Bacillati</taxon>
        <taxon>Bacillota</taxon>
        <taxon>Bacilli</taxon>
        <taxon>Bacillales</taxon>
        <taxon>Caryophanaceae</taxon>
        <taxon>Ureibacillus</taxon>
    </lineage>
</organism>
<name>A0ABT8GPL0_9BACL</name>
<keyword evidence="2" id="KW-1185">Reference proteome</keyword>